<dbReference type="InterPro" id="IPR015854">
    <property type="entry name" value="ABC_transpr_LolD-like"/>
</dbReference>
<keyword evidence="3 5" id="KW-0067">ATP-binding</keyword>
<evidence type="ECO:0000259" key="4">
    <source>
        <dbReference type="PROSITE" id="PS50893"/>
    </source>
</evidence>
<dbReference type="InterPro" id="IPR017911">
    <property type="entry name" value="MacB-like_ATP-bd"/>
</dbReference>
<dbReference type="GO" id="GO:0005886">
    <property type="term" value="C:plasma membrane"/>
    <property type="evidence" value="ECO:0007669"/>
    <property type="project" value="TreeGrafter"/>
</dbReference>
<evidence type="ECO:0000256" key="1">
    <source>
        <dbReference type="ARBA" id="ARBA00022448"/>
    </source>
</evidence>
<reference evidence="5" key="2">
    <citation type="submission" date="2022-10" db="EMBL/GenBank/DDBJ databases">
        <authorList>
            <person name="Aronson H.S."/>
        </authorList>
    </citation>
    <scope>NUCLEOTIDE SEQUENCE</scope>
    <source>
        <strain evidence="5">RS19-109</strain>
    </source>
</reference>
<dbReference type="GO" id="GO:0022857">
    <property type="term" value="F:transmembrane transporter activity"/>
    <property type="evidence" value="ECO:0007669"/>
    <property type="project" value="TreeGrafter"/>
</dbReference>
<dbReference type="PANTHER" id="PTHR24220:SF86">
    <property type="entry name" value="ABC TRANSPORTER ABCH.1"/>
    <property type="match status" value="1"/>
</dbReference>
<dbReference type="RefSeq" id="WP_307633687.1">
    <property type="nucleotide sequence ID" value="NZ_JAPHEH010000001.1"/>
</dbReference>
<protein>
    <submittedName>
        <fullName evidence="5">ABC transporter ATP-binding protein</fullName>
    </submittedName>
</protein>
<keyword evidence="6" id="KW-1185">Reference proteome</keyword>
<dbReference type="GO" id="GO:0016887">
    <property type="term" value="F:ATP hydrolysis activity"/>
    <property type="evidence" value="ECO:0007669"/>
    <property type="project" value="InterPro"/>
</dbReference>
<dbReference type="Pfam" id="PF00005">
    <property type="entry name" value="ABC_tran"/>
    <property type="match status" value="1"/>
</dbReference>
<dbReference type="InterPro" id="IPR027417">
    <property type="entry name" value="P-loop_NTPase"/>
</dbReference>
<evidence type="ECO:0000313" key="5">
    <source>
        <dbReference type="EMBL" id="MDG4476722.1"/>
    </source>
</evidence>
<dbReference type="PROSITE" id="PS00211">
    <property type="entry name" value="ABC_TRANSPORTER_1"/>
    <property type="match status" value="1"/>
</dbReference>
<dbReference type="SMART" id="SM00382">
    <property type="entry name" value="AAA"/>
    <property type="match status" value="1"/>
</dbReference>
<accession>A0A9X4RQY2</accession>
<dbReference type="EMBL" id="JAPHEH010000001">
    <property type="protein sequence ID" value="MDG4476722.1"/>
    <property type="molecule type" value="Genomic_DNA"/>
</dbReference>
<feature type="domain" description="ABC transporter" evidence="4">
    <location>
        <begin position="3"/>
        <end position="224"/>
    </location>
</feature>
<comment type="caution">
    <text evidence="5">The sequence shown here is derived from an EMBL/GenBank/DDBJ whole genome shotgun (WGS) entry which is preliminary data.</text>
</comment>
<dbReference type="PANTHER" id="PTHR24220">
    <property type="entry name" value="IMPORT ATP-BINDING PROTEIN"/>
    <property type="match status" value="1"/>
</dbReference>
<dbReference type="InterPro" id="IPR017871">
    <property type="entry name" value="ABC_transporter-like_CS"/>
</dbReference>
<name>A0A9X4RQY2_9BACT</name>
<dbReference type="InterPro" id="IPR003593">
    <property type="entry name" value="AAA+_ATPase"/>
</dbReference>
<organism evidence="5 6">
    <name type="scientific">Thiovibrio frasassiensis</name>
    <dbReference type="NCBI Taxonomy" id="2984131"/>
    <lineage>
        <taxon>Bacteria</taxon>
        <taxon>Pseudomonadati</taxon>
        <taxon>Thermodesulfobacteriota</taxon>
        <taxon>Desulfobulbia</taxon>
        <taxon>Desulfobulbales</taxon>
        <taxon>Thiovibrionaceae</taxon>
        <taxon>Thiovibrio</taxon>
    </lineage>
</organism>
<evidence type="ECO:0000256" key="3">
    <source>
        <dbReference type="ARBA" id="ARBA00022840"/>
    </source>
</evidence>
<dbReference type="InterPro" id="IPR003439">
    <property type="entry name" value="ABC_transporter-like_ATP-bd"/>
</dbReference>
<keyword evidence="1" id="KW-0813">Transport</keyword>
<reference evidence="5" key="1">
    <citation type="journal article" date="2022" name="bioRxiv">
        <title>Thiovibrio frasassiensisgen. nov., sp. nov., an autotrophic, elemental sulfur disproportionating bacterium isolated from sulfidic karst sediment, and proposal of Thiovibrionaceae fam. nov.</title>
        <authorList>
            <person name="Aronson H."/>
            <person name="Thomas C."/>
            <person name="Bhattacharyya M."/>
            <person name="Eckstein S."/>
            <person name="Jensen S."/>
            <person name="Barco R."/>
            <person name="Macalady J."/>
            <person name="Amend J."/>
        </authorList>
    </citation>
    <scope>NUCLEOTIDE SEQUENCE</scope>
    <source>
        <strain evidence="5">RS19-109</strain>
    </source>
</reference>
<sequence length="225" mass="24796">MLIELSGVSKIYNQGRANEVRALSDIDLKVEQGSMVCLKGPSGSGKSTLLAIIGCIFPPTSGRAVIGARQLARLPDRFLTLHRRETIGFIFQRFNILPELTVLDNIALPLLPLGVSPKERKLRAQELLERFSISHRANFPAGQISGGELQRVAIARALINNQPIILADEPTAHLDTVLSREFMEIMQQLKDTGKTIVIASHDPLVFEHPAIDRTVTIQDGRIHVS</sequence>
<dbReference type="SUPFAM" id="SSF52540">
    <property type="entry name" value="P-loop containing nucleoside triphosphate hydrolases"/>
    <property type="match status" value="1"/>
</dbReference>
<keyword evidence="2" id="KW-0547">Nucleotide-binding</keyword>
<evidence type="ECO:0000313" key="6">
    <source>
        <dbReference type="Proteomes" id="UP001154240"/>
    </source>
</evidence>
<dbReference type="PROSITE" id="PS50893">
    <property type="entry name" value="ABC_TRANSPORTER_2"/>
    <property type="match status" value="1"/>
</dbReference>
<dbReference type="Gene3D" id="3.40.50.300">
    <property type="entry name" value="P-loop containing nucleotide triphosphate hydrolases"/>
    <property type="match status" value="1"/>
</dbReference>
<dbReference type="Proteomes" id="UP001154240">
    <property type="component" value="Unassembled WGS sequence"/>
</dbReference>
<dbReference type="CDD" id="cd03255">
    <property type="entry name" value="ABC_MJ0796_LolCDE_FtsE"/>
    <property type="match status" value="1"/>
</dbReference>
<proteinExistence type="predicted"/>
<dbReference type="GO" id="GO:0005524">
    <property type="term" value="F:ATP binding"/>
    <property type="evidence" value="ECO:0007669"/>
    <property type="project" value="UniProtKB-KW"/>
</dbReference>
<gene>
    <name evidence="5" type="ORF">OLX77_11215</name>
</gene>
<evidence type="ECO:0000256" key="2">
    <source>
        <dbReference type="ARBA" id="ARBA00022741"/>
    </source>
</evidence>
<dbReference type="AlphaFoldDB" id="A0A9X4RQY2"/>